<feature type="domain" description="Tyr recombinase" evidence="3">
    <location>
        <begin position="1"/>
        <end position="100"/>
    </location>
</feature>
<dbReference type="Gene3D" id="1.10.443.10">
    <property type="entry name" value="Intergrase catalytic core"/>
    <property type="match status" value="1"/>
</dbReference>
<evidence type="ECO:0000259" key="3">
    <source>
        <dbReference type="PROSITE" id="PS51898"/>
    </source>
</evidence>
<accession>A0ABY2S1D2</accession>
<dbReference type="Proteomes" id="UP000309992">
    <property type="component" value="Unassembled WGS sequence"/>
</dbReference>
<evidence type="ECO:0000256" key="2">
    <source>
        <dbReference type="SAM" id="MobiDB-lite"/>
    </source>
</evidence>
<dbReference type="InterPro" id="IPR002104">
    <property type="entry name" value="Integrase_catalytic"/>
</dbReference>
<gene>
    <name evidence="4" type="ORF">FCN18_21550</name>
</gene>
<dbReference type="EMBL" id="SWMS01000012">
    <property type="protein sequence ID" value="TKG68499.1"/>
    <property type="molecule type" value="Genomic_DNA"/>
</dbReference>
<organism evidence="4 5">
    <name type="scientific">Prauserella endophytica</name>
    <dbReference type="NCBI Taxonomy" id="1592324"/>
    <lineage>
        <taxon>Bacteria</taxon>
        <taxon>Bacillati</taxon>
        <taxon>Actinomycetota</taxon>
        <taxon>Actinomycetes</taxon>
        <taxon>Pseudonocardiales</taxon>
        <taxon>Pseudonocardiaceae</taxon>
        <taxon>Prauserella</taxon>
        <taxon>Prauserella coralliicola group</taxon>
    </lineage>
</organism>
<dbReference type="Pfam" id="PF00589">
    <property type="entry name" value="Phage_integrase"/>
    <property type="match status" value="1"/>
</dbReference>
<keyword evidence="5" id="KW-1185">Reference proteome</keyword>
<reference evidence="4 5" key="1">
    <citation type="journal article" date="2015" name="Antonie Van Leeuwenhoek">
        <title>Prauserella endophytica sp. nov., an endophytic actinobacterium isolated from Tamarix taklamakanensis.</title>
        <authorList>
            <person name="Liu J.M."/>
            <person name="Habden X."/>
            <person name="Guo L."/>
            <person name="Tuo L."/>
            <person name="Jiang Z.K."/>
            <person name="Liu S.W."/>
            <person name="Liu X.F."/>
            <person name="Chen L."/>
            <person name="Li R.F."/>
            <person name="Zhang Y.Q."/>
            <person name="Sun C.H."/>
        </authorList>
    </citation>
    <scope>NUCLEOTIDE SEQUENCE [LARGE SCALE GENOMIC DNA]</scope>
    <source>
        <strain evidence="4 5">CGMCC 4.7182</strain>
    </source>
</reference>
<evidence type="ECO:0000256" key="1">
    <source>
        <dbReference type="ARBA" id="ARBA00023172"/>
    </source>
</evidence>
<keyword evidence="1" id="KW-0233">DNA recombination</keyword>
<dbReference type="PROSITE" id="PS51898">
    <property type="entry name" value="TYR_RECOMBINASE"/>
    <property type="match status" value="1"/>
</dbReference>
<evidence type="ECO:0000313" key="5">
    <source>
        <dbReference type="Proteomes" id="UP000309992"/>
    </source>
</evidence>
<proteinExistence type="predicted"/>
<feature type="region of interest" description="Disordered" evidence="2">
    <location>
        <begin position="92"/>
        <end position="112"/>
    </location>
</feature>
<dbReference type="InterPro" id="IPR011010">
    <property type="entry name" value="DNA_brk_join_enz"/>
</dbReference>
<dbReference type="InterPro" id="IPR013762">
    <property type="entry name" value="Integrase-like_cat_sf"/>
</dbReference>
<comment type="caution">
    <text evidence="4">The sequence shown here is derived from an EMBL/GenBank/DDBJ whole genome shotgun (WGS) entry which is preliminary data.</text>
</comment>
<evidence type="ECO:0000313" key="4">
    <source>
        <dbReference type="EMBL" id="TKG68499.1"/>
    </source>
</evidence>
<protein>
    <submittedName>
        <fullName evidence="4">Phage integrase family protein</fullName>
    </submittedName>
</protein>
<feature type="region of interest" description="Disordered" evidence="2">
    <location>
        <begin position="1"/>
        <end position="29"/>
    </location>
</feature>
<name>A0ABY2S1D2_9PSEU</name>
<dbReference type="SUPFAM" id="SSF56349">
    <property type="entry name" value="DNA breaking-rejoining enzymes"/>
    <property type="match status" value="1"/>
</dbReference>
<sequence>MDILKRRHAESDSPWVFPSSTGTLRDPDNTRARIRQVVAGTSFEGLHPHDFRHYVAGVLDDAGLTAREIADYLGHERISTTQEDYMERGVVGEDAGPALAERPPITNPKDKG</sequence>